<accession>A0AAW0PPX4</accession>
<dbReference type="PANTHER" id="PTHR47312:SF1">
    <property type="entry name" value="MELANOMA-DERIVED GROWTH REGULATORY PROTEIN"/>
    <property type="match status" value="1"/>
</dbReference>
<sequence length="104" mass="11956">MYHQHLFAFSIWLLLLLPSEAGREMPKLSDKKLCADSECSYPILIARALQDYYPGDCRFIPIRQGQLVYVYAMLKDRGNLFWAGSVQDSYYGQQEARIGTFPAV</sequence>
<keyword evidence="6" id="KW-1185">Reference proteome</keyword>
<dbReference type="Gene3D" id="2.30.30.40">
    <property type="entry name" value="SH3 Domains"/>
    <property type="match status" value="1"/>
</dbReference>
<evidence type="ECO:0000256" key="2">
    <source>
        <dbReference type="PROSITE-ProRule" id="PRU00192"/>
    </source>
</evidence>
<dbReference type="SUPFAM" id="SSF50044">
    <property type="entry name" value="SH3-domain"/>
    <property type="match status" value="1"/>
</dbReference>
<dbReference type="EMBL" id="JBBPFD010000005">
    <property type="protein sequence ID" value="KAK7926128.1"/>
    <property type="molecule type" value="Genomic_DNA"/>
</dbReference>
<organism evidence="5 6">
    <name type="scientific">Mugilogobius chulae</name>
    <name type="common">yellowstripe goby</name>
    <dbReference type="NCBI Taxonomy" id="88201"/>
    <lineage>
        <taxon>Eukaryota</taxon>
        <taxon>Metazoa</taxon>
        <taxon>Chordata</taxon>
        <taxon>Craniata</taxon>
        <taxon>Vertebrata</taxon>
        <taxon>Euteleostomi</taxon>
        <taxon>Actinopterygii</taxon>
        <taxon>Neopterygii</taxon>
        <taxon>Teleostei</taxon>
        <taxon>Neoteleostei</taxon>
        <taxon>Acanthomorphata</taxon>
        <taxon>Gobiaria</taxon>
        <taxon>Gobiiformes</taxon>
        <taxon>Gobioidei</taxon>
        <taxon>Gobiidae</taxon>
        <taxon>Gobionellinae</taxon>
        <taxon>Mugilogobius</taxon>
    </lineage>
</organism>
<name>A0AAW0PPX4_9GOBI</name>
<dbReference type="InterPro" id="IPR043369">
    <property type="entry name" value="MIA"/>
</dbReference>
<feature type="chain" id="PRO_5043743516" description="SH3 domain-containing protein" evidence="3">
    <location>
        <begin position="22"/>
        <end position="104"/>
    </location>
</feature>
<dbReference type="Pfam" id="PF07653">
    <property type="entry name" value="SH3_2"/>
    <property type="match status" value="1"/>
</dbReference>
<evidence type="ECO:0000259" key="4">
    <source>
        <dbReference type="PROSITE" id="PS50002"/>
    </source>
</evidence>
<gene>
    <name evidence="5" type="ORF">WMY93_008438</name>
</gene>
<proteinExistence type="predicted"/>
<dbReference type="InterPro" id="IPR036028">
    <property type="entry name" value="SH3-like_dom_sf"/>
</dbReference>
<keyword evidence="1 2" id="KW-0728">SH3 domain</keyword>
<evidence type="ECO:0000313" key="6">
    <source>
        <dbReference type="Proteomes" id="UP001460270"/>
    </source>
</evidence>
<dbReference type="PANTHER" id="PTHR47312">
    <property type="entry name" value="MELANOMA-DERIVED GROWTH REGULATORY PROTEIN"/>
    <property type="match status" value="1"/>
</dbReference>
<feature type="signal peptide" evidence="3">
    <location>
        <begin position="1"/>
        <end position="21"/>
    </location>
</feature>
<evidence type="ECO:0000313" key="5">
    <source>
        <dbReference type="EMBL" id="KAK7926128.1"/>
    </source>
</evidence>
<dbReference type="PROSITE" id="PS50002">
    <property type="entry name" value="SH3"/>
    <property type="match status" value="1"/>
</dbReference>
<dbReference type="GO" id="GO:0030198">
    <property type="term" value="P:extracellular matrix organization"/>
    <property type="evidence" value="ECO:0007669"/>
    <property type="project" value="TreeGrafter"/>
</dbReference>
<dbReference type="Proteomes" id="UP001460270">
    <property type="component" value="Unassembled WGS sequence"/>
</dbReference>
<dbReference type="InterPro" id="IPR001452">
    <property type="entry name" value="SH3_domain"/>
</dbReference>
<reference evidence="6" key="1">
    <citation type="submission" date="2024-04" db="EMBL/GenBank/DDBJ databases">
        <title>Salinicola lusitanus LLJ914,a marine bacterium isolated from the Okinawa Trough.</title>
        <authorList>
            <person name="Li J."/>
        </authorList>
    </citation>
    <scope>NUCLEOTIDE SEQUENCE [LARGE SCALE GENOMIC DNA]</scope>
</reference>
<evidence type="ECO:0000256" key="1">
    <source>
        <dbReference type="ARBA" id="ARBA00022443"/>
    </source>
</evidence>
<keyword evidence="3" id="KW-0732">Signal</keyword>
<feature type="domain" description="SH3" evidence="4">
    <location>
        <begin position="41"/>
        <end position="104"/>
    </location>
</feature>
<evidence type="ECO:0000256" key="3">
    <source>
        <dbReference type="SAM" id="SignalP"/>
    </source>
</evidence>
<protein>
    <recommendedName>
        <fullName evidence="4">SH3 domain-containing protein</fullName>
    </recommendedName>
</protein>
<comment type="caution">
    <text evidence="5">The sequence shown here is derived from an EMBL/GenBank/DDBJ whole genome shotgun (WGS) entry which is preliminary data.</text>
</comment>
<dbReference type="AlphaFoldDB" id="A0AAW0PPX4"/>